<reference evidence="16" key="2">
    <citation type="submission" date="2021-04" db="EMBL/GenBank/DDBJ databases">
        <authorList>
            <person name="Gilroy R."/>
        </authorList>
    </citation>
    <scope>NUCLEOTIDE SEQUENCE</scope>
    <source>
        <strain evidence="16">USASDec5-558</strain>
    </source>
</reference>
<evidence type="ECO:0000256" key="8">
    <source>
        <dbReference type="ARBA" id="ARBA00023016"/>
    </source>
</evidence>
<comment type="caution">
    <text evidence="16">The sequence shown here is derived from an EMBL/GenBank/DDBJ whole genome shotgun (WGS) entry which is preliminary data.</text>
</comment>
<evidence type="ECO:0000256" key="5">
    <source>
        <dbReference type="ARBA" id="ARBA00022806"/>
    </source>
</evidence>
<dbReference type="InterPro" id="IPR012677">
    <property type="entry name" value="Nucleotide-bd_a/b_plait_sf"/>
</dbReference>
<feature type="compositionally biased region" description="Basic and acidic residues" evidence="12">
    <location>
        <begin position="635"/>
        <end position="653"/>
    </location>
</feature>
<evidence type="ECO:0000259" key="13">
    <source>
        <dbReference type="PROSITE" id="PS51192"/>
    </source>
</evidence>
<evidence type="ECO:0000256" key="12">
    <source>
        <dbReference type="SAM" id="MobiDB-lite"/>
    </source>
</evidence>
<dbReference type="Gene3D" id="3.30.70.330">
    <property type="match status" value="1"/>
</dbReference>
<dbReference type="GO" id="GO:0016787">
    <property type="term" value="F:hydrolase activity"/>
    <property type="evidence" value="ECO:0007669"/>
    <property type="project" value="UniProtKB-KW"/>
</dbReference>
<keyword evidence="8 10" id="KW-0346">Stress response</keyword>
<dbReference type="InterPro" id="IPR005580">
    <property type="entry name" value="DbpA/CsdA_RNA-bd_dom"/>
</dbReference>
<dbReference type="GO" id="GO:0070417">
    <property type="term" value="P:cellular response to cold"/>
    <property type="evidence" value="ECO:0007669"/>
    <property type="project" value="InterPro"/>
</dbReference>
<feature type="domain" description="Helicase ATP-binding" evidence="13">
    <location>
        <begin position="230"/>
        <end position="401"/>
    </location>
</feature>
<dbReference type="GO" id="GO:0000027">
    <property type="term" value="P:ribosomal large subunit assembly"/>
    <property type="evidence" value="ECO:0007669"/>
    <property type="project" value="UniProtKB-UniRule"/>
</dbReference>
<dbReference type="SUPFAM" id="SSF52540">
    <property type="entry name" value="P-loop containing nucleoside triphosphate hydrolases"/>
    <property type="match status" value="1"/>
</dbReference>
<dbReference type="Proteomes" id="UP000886829">
    <property type="component" value="Unassembled WGS sequence"/>
</dbReference>
<dbReference type="PROSITE" id="PS51192">
    <property type="entry name" value="HELICASE_ATP_BIND_1"/>
    <property type="match status" value="1"/>
</dbReference>
<name>A0A9D2B0Z0_9GAMM</name>
<feature type="region of interest" description="Disordered" evidence="12">
    <location>
        <begin position="629"/>
        <end position="663"/>
    </location>
</feature>
<evidence type="ECO:0000256" key="10">
    <source>
        <dbReference type="HAMAP-Rule" id="MF_00964"/>
    </source>
</evidence>
<evidence type="ECO:0000256" key="1">
    <source>
        <dbReference type="ARBA" id="ARBA00004496"/>
    </source>
</evidence>
<dbReference type="Pfam" id="PF00270">
    <property type="entry name" value="DEAD"/>
    <property type="match status" value="1"/>
</dbReference>
<dbReference type="PROSITE" id="PS51195">
    <property type="entry name" value="Q_MOTIF"/>
    <property type="match status" value="1"/>
</dbReference>
<evidence type="ECO:0000256" key="11">
    <source>
        <dbReference type="PROSITE-ProRule" id="PRU00552"/>
    </source>
</evidence>
<dbReference type="CDD" id="cd18787">
    <property type="entry name" value="SF2_C_DEAD"/>
    <property type="match status" value="1"/>
</dbReference>
<keyword evidence="7 10" id="KW-0694">RNA-binding</keyword>
<feature type="compositionally biased region" description="Acidic residues" evidence="12">
    <location>
        <begin position="128"/>
        <end position="142"/>
    </location>
</feature>
<dbReference type="FunFam" id="3.40.50.300:FF:000108">
    <property type="entry name" value="ATP-dependent RNA helicase RhlE"/>
    <property type="match status" value="1"/>
</dbReference>
<feature type="short sequence motif" description="Q motif" evidence="11">
    <location>
        <begin position="199"/>
        <end position="227"/>
    </location>
</feature>
<comment type="function">
    <text evidence="10">DEAD-box RNA helicase involved in various cellular processes at low temperature, including ribosome biogenesis, mRNA degradation and translation initiation.</text>
</comment>
<sequence length="897" mass="99794">MLKAPVQDNEPEHDQDLNAEEDGRENRARKSNNTAVAYSHGGDQSLLLQGDDDEYYDDEDDEYYDDEYDEEYDDADADGYTDDEYSDDAEDSGEYSADEQQDTEAAPANKVVQQPWAQAIGAPIVSDSEPDSDVAAEDADAADAADAAADSAAAAVDGALSSAKNAIVDSDEADDSEVESKNTGAALAEGSDDSEESSVTFADLDLSAPVLAAVQHEGFEQPTPIQMRAIPTILSGRDMIGQAQTGTGKTAAFALPILSRLPKTQRQIFAVVLEPTRELALQVAESFSRFAHYIDNFRVAPIYGGASYENQIRSLRHGAQVVVATPGRLIDLIEKGRMDFSEVKYVVIDEADEMLRMGFIDDVDWILDKIPEPRQTALFSATMPTPIRRIAHQHLVNPLEVRIQSHTTTATTVRQRYWVVSGVHKIDAMTRMLEVEPYDAVLVFVRTKTDAEDVANKLAGRGLACAALHGDIPQRQREKIIERLKNGSLDIIIATDVAARGLDVDRITHVFNYDIPYDAESYVHRIGRTGRAGRTGEAILFVSPRERRALRQIERVTRQHIEPMRMPTIADVNKRRLENFRNQIIETIDAGGLGEYLEVVSDILSDDSIEPELLAAALAKMAQRDGSLLLEESVPEPKMRSFDERGDRPERRHGGPSAEPVPLRSFPDIKMVRYRLAVGRRDSVKPGQIVGAIANEANIESKYIGEISIYDSFSTVDLPEGMPHETMNVLARARVCGRALELREYTQDPPPRRPRAERPERGERPERPERPERERAGRPERRRGDERGPRSYRGRGFEGRGGEDDLFSYMDDGEYRHEKGDVNGNSINYQPRHKSADEYAVGVGYGYDMGFGGGMGNGPKSSKPPKPRRRPSFDLSRHERSMRAPSGSRRPRAPRFR</sequence>
<dbReference type="Pfam" id="PF03880">
    <property type="entry name" value="DbpA"/>
    <property type="match status" value="1"/>
</dbReference>
<feature type="compositionally biased region" description="Acidic residues" evidence="12">
    <location>
        <begin position="50"/>
        <end position="102"/>
    </location>
</feature>
<feature type="region of interest" description="Disordered" evidence="12">
    <location>
        <begin position="169"/>
        <end position="197"/>
    </location>
</feature>
<accession>A0A9D2B0Z0</accession>
<dbReference type="GO" id="GO:0006401">
    <property type="term" value="P:RNA catabolic process"/>
    <property type="evidence" value="ECO:0007669"/>
    <property type="project" value="UniProtKB-UniRule"/>
</dbReference>
<feature type="region of interest" description="Disordered" evidence="12">
    <location>
        <begin position="741"/>
        <end position="809"/>
    </location>
</feature>
<dbReference type="SMART" id="SM00490">
    <property type="entry name" value="HELICc"/>
    <property type="match status" value="1"/>
</dbReference>
<dbReference type="InterPro" id="IPR044742">
    <property type="entry name" value="DEAD/DEAH_RhlB"/>
</dbReference>
<dbReference type="InterPro" id="IPR011545">
    <property type="entry name" value="DEAD/DEAH_box_helicase_dom"/>
</dbReference>
<dbReference type="FunFam" id="3.30.70.330:FF:000068">
    <property type="entry name" value="ATP-dependent RNA helicase DeaD"/>
    <property type="match status" value="1"/>
</dbReference>
<feature type="compositionally biased region" description="Basic and acidic residues" evidence="12">
    <location>
        <begin position="871"/>
        <end position="882"/>
    </location>
</feature>
<evidence type="ECO:0000256" key="3">
    <source>
        <dbReference type="ARBA" id="ARBA00022741"/>
    </source>
</evidence>
<comment type="catalytic activity">
    <reaction evidence="9 10">
        <text>ATP + H2O = ADP + phosphate + H(+)</text>
        <dbReference type="Rhea" id="RHEA:13065"/>
        <dbReference type="ChEBI" id="CHEBI:15377"/>
        <dbReference type="ChEBI" id="CHEBI:15378"/>
        <dbReference type="ChEBI" id="CHEBI:30616"/>
        <dbReference type="ChEBI" id="CHEBI:43474"/>
        <dbReference type="ChEBI" id="CHEBI:456216"/>
        <dbReference type="EC" id="3.6.4.13"/>
    </reaction>
</comment>
<dbReference type="InterPro" id="IPR034415">
    <property type="entry name" value="CsdA_RRM"/>
</dbReference>
<protein>
    <recommendedName>
        <fullName evidence="10">ATP-dependent RNA helicase DeaD</fullName>
        <ecNumber evidence="10">3.6.4.13</ecNumber>
    </recommendedName>
    <alternativeName>
        <fullName evidence="10">Cold-shock DEAD box protein A</fullName>
    </alternativeName>
</protein>
<feature type="domain" description="Helicase C-terminal" evidence="14">
    <location>
        <begin position="425"/>
        <end position="572"/>
    </location>
</feature>
<dbReference type="GO" id="GO:0003724">
    <property type="term" value="F:RNA helicase activity"/>
    <property type="evidence" value="ECO:0007669"/>
    <property type="project" value="UniProtKB-UniRule"/>
</dbReference>
<keyword evidence="6 10" id="KW-0067">ATP-binding</keyword>
<evidence type="ECO:0000259" key="15">
    <source>
        <dbReference type="PROSITE" id="PS51195"/>
    </source>
</evidence>
<dbReference type="EMBL" id="DXEV01000168">
    <property type="protein sequence ID" value="HIX57502.1"/>
    <property type="molecule type" value="Genomic_DNA"/>
</dbReference>
<keyword evidence="3 10" id="KW-0547">Nucleotide-binding</keyword>
<gene>
    <name evidence="10" type="primary">deaD</name>
    <name evidence="10" type="synonym">csdA</name>
    <name evidence="16" type="ORF">H9850_08540</name>
</gene>
<reference evidence="16" key="1">
    <citation type="journal article" date="2021" name="PeerJ">
        <title>Extensive microbial diversity within the chicken gut microbiome revealed by metagenomics and culture.</title>
        <authorList>
            <person name="Gilroy R."/>
            <person name="Ravi A."/>
            <person name="Getino M."/>
            <person name="Pursley I."/>
            <person name="Horton D.L."/>
            <person name="Alikhan N.F."/>
            <person name="Baker D."/>
            <person name="Gharbi K."/>
            <person name="Hall N."/>
            <person name="Watson M."/>
            <person name="Adriaenssens E.M."/>
            <person name="Foster-Nyarko E."/>
            <person name="Jarju S."/>
            <person name="Secka A."/>
            <person name="Antonio M."/>
            <person name="Oren A."/>
            <person name="Chaudhuri R.R."/>
            <person name="La Ragione R."/>
            <person name="Hildebrand F."/>
            <person name="Pallen M.J."/>
        </authorList>
    </citation>
    <scope>NUCLEOTIDE SEQUENCE</scope>
    <source>
        <strain evidence="16">USASDec5-558</strain>
    </source>
</reference>
<dbReference type="InterPro" id="IPR028618">
    <property type="entry name" value="DEAD_helicase_DeaD"/>
</dbReference>
<dbReference type="Pfam" id="PF00271">
    <property type="entry name" value="Helicase_C"/>
    <property type="match status" value="1"/>
</dbReference>
<dbReference type="InterPro" id="IPR057325">
    <property type="entry name" value="DeaD_dimer"/>
</dbReference>
<dbReference type="PROSITE" id="PS51194">
    <property type="entry name" value="HELICASE_CTER"/>
    <property type="match status" value="1"/>
</dbReference>
<comment type="similarity">
    <text evidence="10">Belongs to the DEAD box helicase family. DeaD/CsdA subfamily.</text>
</comment>
<dbReference type="SMART" id="SM00487">
    <property type="entry name" value="DEXDc"/>
    <property type="match status" value="1"/>
</dbReference>
<evidence type="ECO:0000256" key="2">
    <source>
        <dbReference type="ARBA" id="ARBA00022490"/>
    </source>
</evidence>
<dbReference type="PROSITE" id="PS00039">
    <property type="entry name" value="DEAD_ATP_HELICASE"/>
    <property type="match status" value="1"/>
</dbReference>
<dbReference type="PANTHER" id="PTHR47963">
    <property type="entry name" value="DEAD-BOX ATP-DEPENDENT RNA HELICASE 47, MITOCHONDRIAL"/>
    <property type="match status" value="1"/>
</dbReference>
<dbReference type="GO" id="GO:0005829">
    <property type="term" value="C:cytosol"/>
    <property type="evidence" value="ECO:0007669"/>
    <property type="project" value="TreeGrafter"/>
</dbReference>
<evidence type="ECO:0000313" key="16">
    <source>
        <dbReference type="EMBL" id="HIX57502.1"/>
    </source>
</evidence>
<dbReference type="GO" id="GO:0033592">
    <property type="term" value="F:RNA strand annealing activity"/>
    <property type="evidence" value="ECO:0007669"/>
    <property type="project" value="TreeGrafter"/>
</dbReference>
<feature type="domain" description="DEAD-box RNA helicase Q" evidence="15">
    <location>
        <begin position="199"/>
        <end position="227"/>
    </location>
</feature>
<evidence type="ECO:0000259" key="14">
    <source>
        <dbReference type="PROSITE" id="PS51194"/>
    </source>
</evidence>
<evidence type="ECO:0000256" key="4">
    <source>
        <dbReference type="ARBA" id="ARBA00022801"/>
    </source>
</evidence>
<dbReference type="InterPro" id="IPR001650">
    <property type="entry name" value="Helicase_C-like"/>
</dbReference>
<keyword evidence="5 10" id="KW-0347">Helicase</keyword>
<dbReference type="InterPro" id="IPR014014">
    <property type="entry name" value="RNA_helicase_DEAD_Q_motif"/>
</dbReference>
<feature type="region of interest" description="Disordered" evidence="12">
    <location>
        <begin position="1"/>
        <end position="142"/>
    </location>
</feature>
<keyword evidence="2 10" id="KW-0963">Cytoplasm</keyword>
<dbReference type="Pfam" id="PF25399">
    <property type="entry name" value="DeaD_dimer"/>
    <property type="match status" value="1"/>
</dbReference>
<evidence type="ECO:0000256" key="7">
    <source>
        <dbReference type="ARBA" id="ARBA00022884"/>
    </source>
</evidence>
<dbReference type="CDD" id="cd12499">
    <property type="entry name" value="RRM_EcCsdA_like"/>
    <property type="match status" value="1"/>
</dbReference>
<evidence type="ECO:0000313" key="17">
    <source>
        <dbReference type="Proteomes" id="UP000886829"/>
    </source>
</evidence>
<proteinExistence type="inferred from homology"/>
<dbReference type="CDD" id="cd00268">
    <property type="entry name" value="DEADc"/>
    <property type="match status" value="1"/>
</dbReference>
<dbReference type="GO" id="GO:0005524">
    <property type="term" value="F:ATP binding"/>
    <property type="evidence" value="ECO:0007669"/>
    <property type="project" value="UniProtKB-UniRule"/>
</dbReference>
<dbReference type="AlphaFoldDB" id="A0A9D2B0Z0"/>
<dbReference type="EC" id="3.6.4.13" evidence="10"/>
<dbReference type="InterPro" id="IPR027417">
    <property type="entry name" value="P-loop_NTPase"/>
</dbReference>
<comment type="subcellular location">
    <subcellularLocation>
        <location evidence="1 10">Cytoplasm</location>
    </subcellularLocation>
</comment>
<feature type="compositionally biased region" description="Basic and acidic residues" evidence="12">
    <location>
        <begin position="741"/>
        <end position="803"/>
    </location>
</feature>
<dbReference type="GO" id="GO:0005840">
    <property type="term" value="C:ribosome"/>
    <property type="evidence" value="ECO:0007669"/>
    <property type="project" value="TreeGrafter"/>
</dbReference>
<dbReference type="InterPro" id="IPR014001">
    <property type="entry name" value="Helicase_ATP-bd"/>
</dbReference>
<evidence type="ECO:0000256" key="9">
    <source>
        <dbReference type="ARBA" id="ARBA00047984"/>
    </source>
</evidence>
<dbReference type="PANTHER" id="PTHR47963:SF8">
    <property type="entry name" value="ATP-DEPENDENT RNA HELICASE DEAD"/>
    <property type="match status" value="1"/>
</dbReference>
<dbReference type="InterPro" id="IPR050547">
    <property type="entry name" value="DEAD_box_RNA_helicases"/>
</dbReference>
<dbReference type="Gene3D" id="3.40.50.300">
    <property type="entry name" value="P-loop containing nucleotide triphosphate hydrolases"/>
    <property type="match status" value="2"/>
</dbReference>
<dbReference type="HAMAP" id="MF_00964">
    <property type="entry name" value="DEAD_helicase_DeaD"/>
    <property type="match status" value="1"/>
</dbReference>
<dbReference type="InterPro" id="IPR000629">
    <property type="entry name" value="RNA-helicase_DEAD-box_CS"/>
</dbReference>
<organism evidence="16 17">
    <name type="scientific">Candidatus Anaerobiospirillum pullistercoris</name>
    <dbReference type="NCBI Taxonomy" id="2838452"/>
    <lineage>
        <taxon>Bacteria</taxon>
        <taxon>Pseudomonadati</taxon>
        <taxon>Pseudomonadota</taxon>
        <taxon>Gammaproteobacteria</taxon>
        <taxon>Aeromonadales</taxon>
        <taxon>Succinivibrionaceae</taxon>
        <taxon>Anaerobiospirillum</taxon>
    </lineage>
</organism>
<evidence type="ECO:0000256" key="6">
    <source>
        <dbReference type="ARBA" id="ARBA00022840"/>
    </source>
</evidence>
<keyword evidence="4 10" id="KW-0378">Hydrolase</keyword>
<feature type="region of interest" description="Disordered" evidence="12">
    <location>
        <begin position="850"/>
        <end position="897"/>
    </location>
</feature>